<organism evidence="2 3">
    <name type="scientific">Mycolicibacterium mucogenicum</name>
    <name type="common">Mycobacterium mucogenicum</name>
    <dbReference type="NCBI Taxonomy" id="56689"/>
    <lineage>
        <taxon>Bacteria</taxon>
        <taxon>Bacillati</taxon>
        <taxon>Actinomycetota</taxon>
        <taxon>Actinomycetes</taxon>
        <taxon>Mycobacteriales</taxon>
        <taxon>Mycobacteriaceae</taxon>
        <taxon>Mycolicibacterium</taxon>
    </lineage>
</organism>
<dbReference type="AlphaFoldDB" id="A0A1A0MCZ5"/>
<evidence type="ECO:0000256" key="1">
    <source>
        <dbReference type="SAM" id="Phobius"/>
    </source>
</evidence>
<keyword evidence="1" id="KW-0472">Membrane</keyword>
<feature type="transmembrane region" description="Helical" evidence="1">
    <location>
        <begin position="173"/>
        <end position="193"/>
    </location>
</feature>
<sequence>MLVRTHREDTIMSIQQASLSEPNREQWLRTYYFVRAAASFAWVAGALTLAQHSLPLASGWLILYPLWDAAANFWDAARSGGPTQNRSQLINVAVSLIVTVVAAYALFAGTTWVLAVFGAWATLAGLLQLITAIRRWKVGAQWAMVLSGGQSALVGGLFITQAHTPTIESVKTLAGYAAMGAIYFLISAVWLTVKAKRTKAIGVPHDGDARTAKLSRRSRG</sequence>
<gene>
    <name evidence="2" type="ORF">A5642_02770</name>
</gene>
<protein>
    <recommendedName>
        <fullName evidence="4">DUF308 domain-containing protein</fullName>
    </recommendedName>
</protein>
<name>A0A1A0MCZ5_MYCMU</name>
<dbReference type="OrthoDB" id="960912at2"/>
<dbReference type="EMBL" id="LZSF01000211">
    <property type="protein sequence ID" value="OBA83300.1"/>
    <property type="molecule type" value="Genomic_DNA"/>
</dbReference>
<keyword evidence="1" id="KW-0812">Transmembrane</keyword>
<dbReference type="InterPro" id="IPR005325">
    <property type="entry name" value="DUF308_memb"/>
</dbReference>
<dbReference type="RefSeq" id="WP_064859998.1">
    <property type="nucleotide sequence ID" value="NZ_LSKL01000179.1"/>
</dbReference>
<feature type="transmembrane region" description="Helical" evidence="1">
    <location>
        <begin position="112"/>
        <end position="130"/>
    </location>
</feature>
<dbReference type="Proteomes" id="UP000093962">
    <property type="component" value="Unassembled WGS sequence"/>
</dbReference>
<dbReference type="Pfam" id="PF03729">
    <property type="entry name" value="DUF308"/>
    <property type="match status" value="1"/>
</dbReference>
<comment type="caution">
    <text evidence="2">The sequence shown here is derived from an EMBL/GenBank/DDBJ whole genome shotgun (WGS) entry which is preliminary data.</text>
</comment>
<reference evidence="2 3" key="1">
    <citation type="submission" date="2016-06" db="EMBL/GenBank/DDBJ databases">
        <authorList>
            <person name="Kjaerup R.B."/>
            <person name="Dalgaard T.S."/>
            <person name="Juul-Madsen H.R."/>
        </authorList>
    </citation>
    <scope>NUCLEOTIDE SEQUENCE [LARGE SCALE GENOMIC DNA]</scope>
    <source>
        <strain evidence="2 3">1199456.5</strain>
    </source>
</reference>
<proteinExistence type="predicted"/>
<evidence type="ECO:0000313" key="2">
    <source>
        <dbReference type="EMBL" id="OBA83300.1"/>
    </source>
</evidence>
<evidence type="ECO:0008006" key="4">
    <source>
        <dbReference type="Google" id="ProtNLM"/>
    </source>
</evidence>
<feature type="transmembrane region" description="Helical" evidence="1">
    <location>
        <begin position="89"/>
        <end position="106"/>
    </location>
</feature>
<feature type="transmembrane region" description="Helical" evidence="1">
    <location>
        <begin position="32"/>
        <end position="51"/>
    </location>
</feature>
<feature type="transmembrane region" description="Helical" evidence="1">
    <location>
        <begin position="142"/>
        <end position="161"/>
    </location>
</feature>
<keyword evidence="1" id="KW-1133">Transmembrane helix</keyword>
<accession>A0A1A0MCZ5</accession>
<evidence type="ECO:0000313" key="3">
    <source>
        <dbReference type="Proteomes" id="UP000093962"/>
    </source>
</evidence>
<feature type="transmembrane region" description="Helical" evidence="1">
    <location>
        <begin position="57"/>
        <end position="77"/>
    </location>
</feature>